<evidence type="ECO:0000313" key="3">
    <source>
        <dbReference type="Proteomes" id="UP000191612"/>
    </source>
</evidence>
<keyword evidence="3" id="KW-1185">Reference proteome</keyword>
<dbReference type="Proteomes" id="UP000191612">
    <property type="component" value="Unassembled WGS sequence"/>
</dbReference>
<organism evidence="2 3">
    <name type="scientific">Penicillium solitum</name>
    <dbReference type="NCBI Taxonomy" id="60172"/>
    <lineage>
        <taxon>Eukaryota</taxon>
        <taxon>Fungi</taxon>
        <taxon>Dikarya</taxon>
        <taxon>Ascomycota</taxon>
        <taxon>Pezizomycotina</taxon>
        <taxon>Eurotiomycetes</taxon>
        <taxon>Eurotiomycetidae</taxon>
        <taxon>Eurotiales</taxon>
        <taxon>Aspergillaceae</taxon>
        <taxon>Penicillium</taxon>
    </lineage>
</organism>
<sequence>MTYTPFGYEDTYRPELSDLWDRTPSYAPTPGFLDRDCTPSVICPSPGPEERSFPLQPSQSNEPLPVVEKNGGAWDEQSSNCVHYQIEWKVTLNNRAVKKDTEQDLDLPPSCYWQKIKEEAANRLRRKITSDRRVKLDDTSVVVSVNDSSQRDLTKNFEGTSIDWTTVEKQLLAWSHLYHLGKQLLLQISINYIEDNSFRVDKRGKSSVTKSMLGVRDAEIDAEQASGQQSIWRDVYRIMRCPGPPCRHEGQYCWQDPDGKKHYKLRSNHLKSLIKHVQQGGVLETHDDIPDGLREQLYAEENQRLERQKKSSNNSASGSTCPPIHLHVLPAQSSQVSIPTGSELTNPASQQTELLDIPGLLDKAVEEYAIWHQLRVGSEPFRENIQKARDVALENCLDLKQIHEDQDPGFFVKHGVKAGAARRFVSDISDWVKRYRETNSHEEFS</sequence>
<protein>
    <submittedName>
        <fullName evidence="2">Uncharacterized protein</fullName>
    </submittedName>
</protein>
<feature type="compositionally biased region" description="Polar residues" evidence="1">
    <location>
        <begin position="311"/>
        <end position="320"/>
    </location>
</feature>
<name>A0A1V6QCH5_9EURO</name>
<reference evidence="3" key="1">
    <citation type="journal article" date="2017" name="Nat. Microbiol.">
        <title>Global analysis of biosynthetic gene clusters reveals vast potential of secondary metabolite production in Penicillium species.</title>
        <authorList>
            <person name="Nielsen J.C."/>
            <person name="Grijseels S."/>
            <person name="Prigent S."/>
            <person name="Ji B."/>
            <person name="Dainat J."/>
            <person name="Nielsen K.F."/>
            <person name="Frisvad J.C."/>
            <person name="Workman M."/>
            <person name="Nielsen J."/>
        </authorList>
    </citation>
    <scope>NUCLEOTIDE SEQUENCE [LARGE SCALE GENOMIC DNA]</scope>
    <source>
        <strain evidence="3">IBT 29525</strain>
    </source>
</reference>
<gene>
    <name evidence="2" type="ORF">PENSOL_c082G02322</name>
</gene>
<evidence type="ECO:0000313" key="2">
    <source>
        <dbReference type="EMBL" id="OQD86914.1"/>
    </source>
</evidence>
<accession>A0A1V6QCH5</accession>
<feature type="region of interest" description="Disordered" evidence="1">
    <location>
        <begin position="304"/>
        <end position="324"/>
    </location>
</feature>
<dbReference type="EMBL" id="MDYO01000082">
    <property type="protein sequence ID" value="OQD86914.1"/>
    <property type="molecule type" value="Genomic_DNA"/>
</dbReference>
<feature type="region of interest" description="Disordered" evidence="1">
    <location>
        <begin position="43"/>
        <end position="62"/>
    </location>
</feature>
<dbReference type="STRING" id="60172.A0A1V6QCH5"/>
<evidence type="ECO:0000256" key="1">
    <source>
        <dbReference type="SAM" id="MobiDB-lite"/>
    </source>
</evidence>
<dbReference type="AlphaFoldDB" id="A0A1V6QCH5"/>
<proteinExistence type="predicted"/>
<comment type="caution">
    <text evidence="2">The sequence shown here is derived from an EMBL/GenBank/DDBJ whole genome shotgun (WGS) entry which is preliminary data.</text>
</comment>